<dbReference type="Pfam" id="PF01040">
    <property type="entry name" value="UbiA"/>
    <property type="match status" value="1"/>
</dbReference>
<dbReference type="GO" id="GO:0016765">
    <property type="term" value="F:transferase activity, transferring alkyl or aryl (other than methyl) groups"/>
    <property type="evidence" value="ECO:0007669"/>
    <property type="project" value="InterPro"/>
</dbReference>
<feature type="transmembrane region" description="Helical" evidence="6">
    <location>
        <begin position="134"/>
        <end position="153"/>
    </location>
</feature>
<dbReference type="InterPro" id="IPR000537">
    <property type="entry name" value="UbiA_prenyltransferase"/>
</dbReference>
<protein>
    <recommendedName>
        <fullName evidence="9">UbiA prenyltransferase</fullName>
    </recommendedName>
</protein>
<evidence type="ECO:0000256" key="5">
    <source>
        <dbReference type="SAM" id="MobiDB-lite"/>
    </source>
</evidence>
<feature type="transmembrane region" description="Helical" evidence="6">
    <location>
        <begin position="214"/>
        <end position="233"/>
    </location>
</feature>
<dbReference type="CDD" id="cd13965">
    <property type="entry name" value="PT_UbiA_3"/>
    <property type="match status" value="1"/>
</dbReference>
<feature type="transmembrane region" description="Helical" evidence="6">
    <location>
        <begin position="254"/>
        <end position="275"/>
    </location>
</feature>
<dbReference type="AlphaFoldDB" id="A0A7H8R6R6"/>
<dbReference type="KEGG" id="trg:TRUGW13939_08800"/>
<evidence type="ECO:0000256" key="4">
    <source>
        <dbReference type="ARBA" id="ARBA00023136"/>
    </source>
</evidence>
<comment type="subcellular location">
    <subcellularLocation>
        <location evidence="1">Membrane</location>
        <topology evidence="1">Multi-pass membrane protein</topology>
    </subcellularLocation>
</comment>
<keyword evidence="2 6" id="KW-0812">Transmembrane</keyword>
<evidence type="ECO:0000313" key="7">
    <source>
        <dbReference type="EMBL" id="QKX61648.1"/>
    </source>
</evidence>
<dbReference type="RefSeq" id="XP_035347822.1">
    <property type="nucleotide sequence ID" value="XM_035491929.1"/>
</dbReference>
<keyword evidence="3 6" id="KW-1133">Transmembrane helix</keyword>
<evidence type="ECO:0000256" key="3">
    <source>
        <dbReference type="ARBA" id="ARBA00022989"/>
    </source>
</evidence>
<evidence type="ECO:0000256" key="2">
    <source>
        <dbReference type="ARBA" id="ARBA00022692"/>
    </source>
</evidence>
<evidence type="ECO:0008006" key="9">
    <source>
        <dbReference type="Google" id="ProtNLM"/>
    </source>
</evidence>
<dbReference type="PANTHER" id="PTHR42723">
    <property type="entry name" value="CHLOROPHYLL SYNTHASE"/>
    <property type="match status" value="1"/>
</dbReference>
<organism evidence="7 8">
    <name type="scientific">Talaromyces rugulosus</name>
    <name type="common">Penicillium rugulosum</name>
    <dbReference type="NCBI Taxonomy" id="121627"/>
    <lineage>
        <taxon>Eukaryota</taxon>
        <taxon>Fungi</taxon>
        <taxon>Dikarya</taxon>
        <taxon>Ascomycota</taxon>
        <taxon>Pezizomycotina</taxon>
        <taxon>Eurotiomycetes</taxon>
        <taxon>Eurotiomycetidae</taxon>
        <taxon>Eurotiales</taxon>
        <taxon>Trichocomaceae</taxon>
        <taxon>Talaromyces</taxon>
        <taxon>Talaromyces sect. Islandici</taxon>
    </lineage>
</organism>
<keyword evidence="8" id="KW-1185">Reference proteome</keyword>
<dbReference type="Proteomes" id="UP000509510">
    <property type="component" value="Chromosome V"/>
</dbReference>
<feature type="region of interest" description="Disordered" evidence="5">
    <location>
        <begin position="1"/>
        <end position="29"/>
    </location>
</feature>
<feature type="transmembrane region" description="Helical" evidence="6">
    <location>
        <begin position="287"/>
        <end position="307"/>
    </location>
</feature>
<evidence type="ECO:0000256" key="6">
    <source>
        <dbReference type="SAM" id="Phobius"/>
    </source>
</evidence>
<feature type="transmembrane region" description="Helical" evidence="6">
    <location>
        <begin position="76"/>
        <end position="100"/>
    </location>
</feature>
<reference evidence="8" key="1">
    <citation type="submission" date="2020-06" db="EMBL/GenBank/DDBJ databases">
        <title>A chromosome-scale genome assembly of Talaromyces rugulosus W13939.</title>
        <authorList>
            <person name="Wang B."/>
            <person name="Guo L."/>
            <person name="Ye K."/>
            <person name="Wang L."/>
        </authorList>
    </citation>
    <scope>NUCLEOTIDE SEQUENCE [LARGE SCALE GENOMIC DNA]</scope>
    <source>
        <strain evidence="8">W13939</strain>
    </source>
</reference>
<dbReference type="PANTHER" id="PTHR42723:SF1">
    <property type="entry name" value="CHLOROPHYLL SYNTHASE, CHLOROPLASTIC"/>
    <property type="match status" value="1"/>
</dbReference>
<dbReference type="InterPro" id="IPR050475">
    <property type="entry name" value="Prenyltransferase_related"/>
</dbReference>
<proteinExistence type="predicted"/>
<feature type="compositionally biased region" description="Polar residues" evidence="5">
    <location>
        <begin position="19"/>
        <end position="29"/>
    </location>
</feature>
<dbReference type="OrthoDB" id="434972at2759"/>
<dbReference type="GO" id="GO:0016020">
    <property type="term" value="C:membrane"/>
    <property type="evidence" value="ECO:0007669"/>
    <property type="project" value="UniProtKB-SubCell"/>
</dbReference>
<gene>
    <name evidence="7" type="ORF">TRUGW13939_08800</name>
</gene>
<feature type="transmembrane region" description="Helical" evidence="6">
    <location>
        <begin position="319"/>
        <end position="338"/>
    </location>
</feature>
<dbReference type="EMBL" id="CP055902">
    <property type="protein sequence ID" value="QKX61648.1"/>
    <property type="molecule type" value="Genomic_DNA"/>
</dbReference>
<accession>A0A7H8R6R6</accession>
<evidence type="ECO:0000313" key="8">
    <source>
        <dbReference type="Proteomes" id="UP000509510"/>
    </source>
</evidence>
<sequence>MAADPPEPYSLSVVKRSRTAPSTDSPGTQPKMSPRWLFYSLKTIYLFPRDDVATMIIPVTCLGTCAALSLHTRPLLLWETLCRIPLAVLWVWLNVLLFSISNQRSEAAMLEDAINKPWRPLPSGRITSTQARRLLFVGIPVVIALSYCFLGAVEETMICLLLTWMYNDLGGADEHFLLRNGVNSAAYFSYGCGTLRIAGGLTLHSAWHNGVLKYWLGMASAIILTTLHVQDLKDQEGDRARDRSTVPLAVGDSLARWTITVGVLVWSILAPMYWLYWAPNVLPDRRIQSPAATIPCILAILVSLRVILWRDRRSDRSTYRYWSVWLMSIFALPLLAAMDPELQSTILHKQWPAKLEALMA</sequence>
<name>A0A7H8R6R6_TALRU</name>
<dbReference type="GeneID" id="55996288"/>
<keyword evidence="4 6" id="KW-0472">Membrane</keyword>
<evidence type="ECO:0000256" key="1">
    <source>
        <dbReference type="ARBA" id="ARBA00004141"/>
    </source>
</evidence>